<reference evidence="1 2" key="1">
    <citation type="submission" date="2019-05" db="EMBL/GenBank/DDBJ databases">
        <title>Another draft genome of Portunus trituberculatus and its Hox gene families provides insights of decapod evolution.</title>
        <authorList>
            <person name="Jeong J.-H."/>
            <person name="Song I."/>
            <person name="Kim S."/>
            <person name="Choi T."/>
            <person name="Kim D."/>
            <person name="Ryu S."/>
            <person name="Kim W."/>
        </authorList>
    </citation>
    <scope>NUCLEOTIDE SEQUENCE [LARGE SCALE GENOMIC DNA]</scope>
    <source>
        <tissue evidence="1">Muscle</tissue>
    </source>
</reference>
<accession>A0A5B7HU52</accession>
<proteinExistence type="predicted"/>
<name>A0A5B7HU52_PORTR</name>
<dbReference type="EMBL" id="VSRR010043618">
    <property type="protein sequence ID" value="MPC76551.1"/>
    <property type="molecule type" value="Genomic_DNA"/>
</dbReference>
<comment type="caution">
    <text evidence="1">The sequence shown here is derived from an EMBL/GenBank/DDBJ whole genome shotgun (WGS) entry which is preliminary data.</text>
</comment>
<evidence type="ECO:0000313" key="2">
    <source>
        <dbReference type="Proteomes" id="UP000324222"/>
    </source>
</evidence>
<gene>
    <name evidence="1" type="ORF">E2C01_070967</name>
</gene>
<evidence type="ECO:0000313" key="1">
    <source>
        <dbReference type="EMBL" id="MPC76551.1"/>
    </source>
</evidence>
<organism evidence="1 2">
    <name type="scientific">Portunus trituberculatus</name>
    <name type="common">Swimming crab</name>
    <name type="synonym">Neptunus trituberculatus</name>
    <dbReference type="NCBI Taxonomy" id="210409"/>
    <lineage>
        <taxon>Eukaryota</taxon>
        <taxon>Metazoa</taxon>
        <taxon>Ecdysozoa</taxon>
        <taxon>Arthropoda</taxon>
        <taxon>Crustacea</taxon>
        <taxon>Multicrustacea</taxon>
        <taxon>Malacostraca</taxon>
        <taxon>Eumalacostraca</taxon>
        <taxon>Eucarida</taxon>
        <taxon>Decapoda</taxon>
        <taxon>Pleocyemata</taxon>
        <taxon>Brachyura</taxon>
        <taxon>Eubrachyura</taxon>
        <taxon>Portunoidea</taxon>
        <taxon>Portunidae</taxon>
        <taxon>Portuninae</taxon>
        <taxon>Portunus</taxon>
    </lineage>
</organism>
<protein>
    <submittedName>
        <fullName evidence="1">Uncharacterized protein</fullName>
    </submittedName>
</protein>
<keyword evidence="2" id="KW-1185">Reference proteome</keyword>
<dbReference type="Proteomes" id="UP000324222">
    <property type="component" value="Unassembled WGS sequence"/>
</dbReference>
<dbReference type="AlphaFoldDB" id="A0A5B7HU52"/>
<sequence length="84" mass="9953">MFSKSLISVLQKLLTQQIKKLNHINIFKANFKKISNAYIYGEKFVYGNKQLSEGEMRVARTRAEFALWSRQQAWRFAEAKKRPK</sequence>